<sequence>MPPSHSAVDDISVEEEPSRHVDYLSYKWPEEDLWASWRYVTGRKAVYSNGVRLENASWRAWAKVKQSLGTVAPEKLNWHKDCDVTWLYGPLKKPGDSAMVPVASPPNPTATPSSCPDRKPILKKKTTSEAILQRSLSQHTLLQHAGAILKAQEAEIGQARAPLNRTNTSLDHFHHRTGSSLYSLGGTVTTTSLPGMVSPDERRHVHFKNEVVQCIAVEARDGDEEKDGSPFAFEDDSSDEGLFMTPQLPSRVSISSHCTRSSSFSSERRTIARLPSTTLRYRGDVPETQSDSIMARWAANQPSLMPSPTSSVEVLRPPQWSSEDLLDEDTGIIFADQFASDNNNRYQSLFPLHSANADGDEDEDAGRRLRLATSSTFKPFEEGEEREDTNNSILNSLSAARILFILRYYEYITENLG</sequence>
<dbReference type="Pfam" id="PF08550">
    <property type="entry name" value="GATA_AreA"/>
    <property type="match status" value="1"/>
</dbReference>
<dbReference type="Proteomes" id="UP001610432">
    <property type="component" value="Unassembled WGS sequence"/>
</dbReference>
<dbReference type="EMBL" id="JBFXLQ010000004">
    <property type="protein sequence ID" value="KAL2871183.1"/>
    <property type="molecule type" value="Genomic_DNA"/>
</dbReference>
<dbReference type="PANTHER" id="PTHR28051">
    <property type="entry name" value="PROTEIN MTL1-RELATED"/>
    <property type="match status" value="1"/>
</dbReference>
<name>A0ABR4M3M8_9EURO</name>
<gene>
    <name evidence="2" type="ORF">BJX67DRAFT_377786</name>
</gene>
<dbReference type="GeneID" id="98147270"/>
<reference evidence="2 3" key="1">
    <citation type="submission" date="2024-07" db="EMBL/GenBank/DDBJ databases">
        <title>Section-level genome sequencing and comparative genomics of Aspergillus sections Usti and Cavernicolus.</title>
        <authorList>
            <consortium name="Lawrence Berkeley National Laboratory"/>
            <person name="Nybo J.L."/>
            <person name="Vesth T.C."/>
            <person name="Theobald S."/>
            <person name="Frisvad J.C."/>
            <person name="Larsen T.O."/>
            <person name="Kjaerboelling I."/>
            <person name="Rothschild-Mancinelli K."/>
            <person name="Lyhne E.K."/>
            <person name="Kogle M.E."/>
            <person name="Barry K."/>
            <person name="Clum A."/>
            <person name="Na H."/>
            <person name="Ledsgaard L."/>
            <person name="Lin J."/>
            <person name="Lipzen A."/>
            <person name="Kuo A."/>
            <person name="Riley R."/>
            <person name="Mondo S."/>
            <person name="Labutti K."/>
            <person name="Haridas S."/>
            <person name="Pangalinan J."/>
            <person name="Salamov A.A."/>
            <person name="Simmons B.A."/>
            <person name="Magnuson J.K."/>
            <person name="Chen J."/>
            <person name="Drula E."/>
            <person name="Henrissat B."/>
            <person name="Wiebenga A."/>
            <person name="Lubbers R.J."/>
            <person name="Gomes A.C."/>
            <person name="Macurrencykelacurrency M.R."/>
            <person name="Stajich J."/>
            <person name="Grigoriev I.V."/>
            <person name="Mortensen U.H."/>
            <person name="De Vries R.P."/>
            <person name="Baker S.E."/>
            <person name="Andersen M.R."/>
        </authorList>
    </citation>
    <scope>NUCLEOTIDE SEQUENCE [LARGE SCALE GENOMIC DNA]</scope>
    <source>
        <strain evidence="2 3">CBS 449.75</strain>
    </source>
</reference>
<protein>
    <recommendedName>
        <fullName evidence="1">Nitrogen regulatory protein areA GATA-like domain-containing protein</fullName>
    </recommendedName>
</protein>
<dbReference type="PANTHER" id="PTHR28051:SF1">
    <property type="entry name" value="PROTEIN MTL1-RELATED"/>
    <property type="match status" value="1"/>
</dbReference>
<dbReference type="InterPro" id="IPR052292">
    <property type="entry name" value="Glucose_repression_reg"/>
</dbReference>
<evidence type="ECO:0000259" key="1">
    <source>
        <dbReference type="Pfam" id="PF08550"/>
    </source>
</evidence>
<feature type="domain" description="Nitrogen regulatory protein areA GATA-like" evidence="1">
    <location>
        <begin position="36"/>
        <end position="63"/>
    </location>
</feature>
<proteinExistence type="predicted"/>
<evidence type="ECO:0000313" key="3">
    <source>
        <dbReference type="Proteomes" id="UP001610432"/>
    </source>
</evidence>
<keyword evidence="3" id="KW-1185">Reference proteome</keyword>
<accession>A0ABR4M3M8</accession>
<evidence type="ECO:0000313" key="2">
    <source>
        <dbReference type="EMBL" id="KAL2871183.1"/>
    </source>
</evidence>
<dbReference type="InterPro" id="IPR013860">
    <property type="entry name" value="AreA_GATA"/>
</dbReference>
<comment type="caution">
    <text evidence="2">The sequence shown here is derived from an EMBL/GenBank/DDBJ whole genome shotgun (WGS) entry which is preliminary data.</text>
</comment>
<organism evidence="2 3">
    <name type="scientific">Aspergillus lucknowensis</name>
    <dbReference type="NCBI Taxonomy" id="176173"/>
    <lineage>
        <taxon>Eukaryota</taxon>
        <taxon>Fungi</taxon>
        <taxon>Dikarya</taxon>
        <taxon>Ascomycota</taxon>
        <taxon>Pezizomycotina</taxon>
        <taxon>Eurotiomycetes</taxon>
        <taxon>Eurotiomycetidae</taxon>
        <taxon>Eurotiales</taxon>
        <taxon>Aspergillaceae</taxon>
        <taxon>Aspergillus</taxon>
        <taxon>Aspergillus subgen. Nidulantes</taxon>
    </lineage>
</organism>
<dbReference type="RefSeq" id="XP_070890162.1">
    <property type="nucleotide sequence ID" value="XM_071032198.1"/>
</dbReference>